<dbReference type="Gene3D" id="1.10.287.950">
    <property type="entry name" value="Methyl-accepting chemotaxis protein"/>
    <property type="match status" value="1"/>
</dbReference>
<dbReference type="Pfam" id="PF00015">
    <property type="entry name" value="MCPsignal"/>
    <property type="match status" value="1"/>
</dbReference>
<dbReference type="Proteomes" id="UP000315112">
    <property type="component" value="Unassembled WGS sequence"/>
</dbReference>
<comment type="subcellular location">
    <subcellularLocation>
        <location evidence="1">Membrane</location>
    </subcellularLocation>
</comment>
<dbReference type="GO" id="GO:0004888">
    <property type="term" value="F:transmembrane signaling receptor activity"/>
    <property type="evidence" value="ECO:0007669"/>
    <property type="project" value="InterPro"/>
</dbReference>
<keyword evidence="2" id="KW-0488">Methylation</keyword>
<keyword evidence="6" id="KW-0472">Membrane</keyword>
<evidence type="ECO:0000313" key="10">
    <source>
        <dbReference type="Proteomes" id="UP000315112"/>
    </source>
</evidence>
<dbReference type="InterPro" id="IPR004090">
    <property type="entry name" value="Chemotax_Me-accpt_rcpt"/>
</dbReference>
<name>A0A562Q5B0_9BURK</name>
<dbReference type="FunFam" id="1.10.287.950:FF:000001">
    <property type="entry name" value="Methyl-accepting chemotaxis sensory transducer"/>
    <property type="match status" value="1"/>
</dbReference>
<keyword evidence="6" id="KW-1133">Transmembrane helix</keyword>
<dbReference type="Proteomes" id="UP000437862">
    <property type="component" value="Chromosome"/>
</dbReference>
<keyword evidence="4" id="KW-0807">Transducer</keyword>
<evidence type="ECO:0000256" key="5">
    <source>
        <dbReference type="SAM" id="MobiDB-lite"/>
    </source>
</evidence>
<accession>A0A562Q5B0</accession>
<evidence type="ECO:0000313" key="8">
    <source>
        <dbReference type="EMBL" id="QGZ43213.1"/>
    </source>
</evidence>
<evidence type="ECO:0000256" key="4">
    <source>
        <dbReference type="PROSITE-ProRule" id="PRU00284"/>
    </source>
</evidence>
<proteinExistence type="inferred from homology"/>
<evidence type="ECO:0000313" key="11">
    <source>
        <dbReference type="Proteomes" id="UP000437862"/>
    </source>
</evidence>
<dbReference type="PANTHER" id="PTHR43531:SF14">
    <property type="entry name" value="METHYL-ACCEPTING CHEMOTAXIS PROTEIN I-RELATED"/>
    <property type="match status" value="1"/>
</dbReference>
<dbReference type="CDD" id="cd19411">
    <property type="entry name" value="MCP2201-like_sensor"/>
    <property type="match status" value="1"/>
</dbReference>
<reference evidence="8 11" key="3">
    <citation type="submission" date="2019-12" db="EMBL/GenBank/DDBJ databases">
        <title>Draft Genome Sequences of Six Type Strains of the Genus Massilia.</title>
        <authorList>
            <person name="Miess H."/>
            <person name="Frediansyah A."/>
            <person name="Goeker M."/>
            <person name="Gross H."/>
        </authorList>
    </citation>
    <scope>NUCLEOTIDE SEQUENCE [LARGE SCALE GENOMIC DNA]</scope>
    <source>
        <strain evidence="8 11">DSM 26639</strain>
    </source>
</reference>
<dbReference type="OrthoDB" id="9763018at2"/>
<comment type="similarity">
    <text evidence="3">Belongs to the methyl-accepting chemotaxis (MCP) protein family.</text>
</comment>
<feature type="region of interest" description="Disordered" evidence="5">
    <location>
        <begin position="525"/>
        <end position="546"/>
    </location>
</feature>
<evidence type="ECO:0000256" key="6">
    <source>
        <dbReference type="SAM" id="Phobius"/>
    </source>
</evidence>
<dbReference type="SUPFAM" id="SSF58104">
    <property type="entry name" value="Methyl-accepting chemotaxis protein (MCP) signaling domain"/>
    <property type="match status" value="1"/>
</dbReference>
<dbReference type="SMART" id="SM00283">
    <property type="entry name" value="MA"/>
    <property type="match status" value="1"/>
</dbReference>
<gene>
    <name evidence="8" type="ORF">GO485_20905</name>
    <name evidence="9" type="ORF">IP92_00199</name>
</gene>
<feature type="transmembrane region" description="Helical" evidence="6">
    <location>
        <begin position="191"/>
        <end position="216"/>
    </location>
</feature>
<dbReference type="InterPro" id="IPR047347">
    <property type="entry name" value="YvaQ-like_sensor"/>
</dbReference>
<dbReference type="EMBL" id="VLKW01000001">
    <property type="protein sequence ID" value="TWI51216.1"/>
    <property type="molecule type" value="Genomic_DNA"/>
</dbReference>
<dbReference type="InterPro" id="IPR024478">
    <property type="entry name" value="HlyB_4HB_MCP"/>
</dbReference>
<keyword evidence="6" id="KW-0812">Transmembrane</keyword>
<evidence type="ECO:0000256" key="3">
    <source>
        <dbReference type="ARBA" id="ARBA00029447"/>
    </source>
</evidence>
<dbReference type="PROSITE" id="PS50111">
    <property type="entry name" value="CHEMOTAXIS_TRANSDUC_2"/>
    <property type="match status" value="1"/>
</dbReference>
<protein>
    <submittedName>
        <fullName evidence="9">Methyl-accepting chemotaxis protein</fullName>
    </submittedName>
</protein>
<dbReference type="InterPro" id="IPR004089">
    <property type="entry name" value="MCPsignal_dom"/>
</dbReference>
<reference evidence="9" key="2">
    <citation type="submission" date="2019-07" db="EMBL/GenBank/DDBJ databases">
        <authorList>
            <person name="Whitman W."/>
            <person name="Huntemann M."/>
            <person name="Clum A."/>
            <person name="Pillay M."/>
            <person name="Palaniappan K."/>
            <person name="Varghese N."/>
            <person name="Mikhailova N."/>
            <person name="Stamatis D."/>
            <person name="Reddy T."/>
            <person name="Daum C."/>
            <person name="Shapiro N."/>
            <person name="Ivanova N."/>
            <person name="Kyrpides N."/>
            <person name="Woyke T."/>
        </authorList>
    </citation>
    <scope>NUCLEOTIDE SEQUENCE</scope>
    <source>
        <strain evidence="9">CGMCC 1.10685</strain>
    </source>
</reference>
<evidence type="ECO:0000256" key="2">
    <source>
        <dbReference type="ARBA" id="ARBA00022481"/>
    </source>
</evidence>
<feature type="transmembrane region" description="Helical" evidence="6">
    <location>
        <begin position="13"/>
        <end position="32"/>
    </location>
</feature>
<organism evidence="9 10">
    <name type="scientific">Pseudoduganella flava</name>
    <dbReference type="NCBI Taxonomy" id="871742"/>
    <lineage>
        <taxon>Bacteria</taxon>
        <taxon>Pseudomonadati</taxon>
        <taxon>Pseudomonadota</taxon>
        <taxon>Betaproteobacteria</taxon>
        <taxon>Burkholderiales</taxon>
        <taxon>Oxalobacteraceae</taxon>
        <taxon>Telluria group</taxon>
        <taxon>Pseudoduganella</taxon>
    </lineage>
</organism>
<evidence type="ECO:0000313" key="9">
    <source>
        <dbReference type="EMBL" id="TWI51216.1"/>
    </source>
</evidence>
<dbReference type="RefSeq" id="WP_145872667.1">
    <property type="nucleotide sequence ID" value="NZ_VLKW01000001.1"/>
</dbReference>
<evidence type="ECO:0000256" key="1">
    <source>
        <dbReference type="ARBA" id="ARBA00004370"/>
    </source>
</evidence>
<dbReference type="PRINTS" id="PR00260">
    <property type="entry name" value="CHEMTRNSDUCR"/>
</dbReference>
<dbReference type="Pfam" id="PF12729">
    <property type="entry name" value="4HB_MCP_1"/>
    <property type="match status" value="1"/>
</dbReference>
<feature type="domain" description="Methyl-accepting transducer" evidence="7">
    <location>
        <begin position="273"/>
        <end position="502"/>
    </location>
</feature>
<reference evidence="9 10" key="1">
    <citation type="journal article" date="2015" name="Stand. Genomic Sci.">
        <title>Genomic Encyclopedia of Bacterial and Archaeal Type Strains, Phase III: the genomes of soil and plant-associated and newly described type strains.</title>
        <authorList>
            <person name="Whitman W.B."/>
            <person name="Woyke T."/>
            <person name="Klenk H.P."/>
            <person name="Zhou Y."/>
            <person name="Lilburn T.G."/>
            <person name="Beck B.J."/>
            <person name="De Vos P."/>
            <person name="Vandamme P."/>
            <person name="Eisen J.A."/>
            <person name="Garrity G."/>
            <person name="Hugenholtz P."/>
            <person name="Kyrpides N.C."/>
        </authorList>
    </citation>
    <scope>NUCLEOTIDE SEQUENCE [LARGE SCALE GENOMIC DNA]</scope>
    <source>
        <strain evidence="9 10">CGMCC 1.10685</strain>
    </source>
</reference>
<dbReference type="GO" id="GO:0006935">
    <property type="term" value="P:chemotaxis"/>
    <property type="evidence" value="ECO:0007669"/>
    <property type="project" value="InterPro"/>
</dbReference>
<dbReference type="EMBL" id="CP046904">
    <property type="protein sequence ID" value="QGZ43213.1"/>
    <property type="molecule type" value="Genomic_DNA"/>
</dbReference>
<evidence type="ECO:0000259" key="7">
    <source>
        <dbReference type="PROSITE" id="PS50111"/>
    </source>
</evidence>
<dbReference type="PANTHER" id="PTHR43531">
    <property type="entry name" value="PROTEIN ICFG"/>
    <property type="match status" value="1"/>
</dbReference>
<dbReference type="GO" id="GO:0005886">
    <property type="term" value="C:plasma membrane"/>
    <property type="evidence" value="ECO:0007669"/>
    <property type="project" value="TreeGrafter"/>
</dbReference>
<keyword evidence="11" id="KW-1185">Reference proteome</keyword>
<dbReference type="GO" id="GO:0007165">
    <property type="term" value="P:signal transduction"/>
    <property type="evidence" value="ECO:0007669"/>
    <property type="project" value="UniProtKB-KW"/>
</dbReference>
<dbReference type="AlphaFoldDB" id="A0A562Q5B0"/>
<dbReference type="CDD" id="cd11386">
    <property type="entry name" value="MCP_signal"/>
    <property type="match status" value="1"/>
</dbReference>
<sequence>MKWLSELKLSTKLGLAFAAVLVLTVIVGLFSINQLAKVNATATDLSSRWMPAMRVIQDIKSQIARVRTRELQYIISEQVSELDKYDKVIANDLVDLKKMQDEYVKLIKTPEEQALYDEFLSLWDRYMAEDAKLRAAVRADDDALAKQLIRGESNKLIVALRGQVDKLVKYYGEGGNDAAKFGDQVYNSSRAWILGLLVCSVILGALGAVLITRWLVNTLGGEPEYAVKLAGKIAAGELNVDVRTRPGDKSSLMFAMKSMRDSLSNIVGQVRHATDTIASASQQVVAGNMDLSSRTEAQASSLEETAASMEELTSTVRHNSDSARQANELAVNASAIAEQGGQVVSQVVEKMGSINESAKKISDITGVIDGIAFQTNILALNAAVEAARAGEQGRGFAVVASEVRNLAQRSAAAAREIKELISDSVDQVESGTKLVNQAGSTMEEVVVSVRRVTDIMGEITVAGQQQSAGIVQVNEAIAQMDAVTQQNAALVEEATAASHSMQDQAASLAQLVSIFTLDGMPNHQYSAASSAQRTDTKTARLNRPRQ</sequence>
<dbReference type="InterPro" id="IPR051310">
    <property type="entry name" value="MCP_chemotaxis"/>
</dbReference>